<dbReference type="PANTHER" id="PTHR43798:SF33">
    <property type="entry name" value="HYDROLASE, PUTATIVE (AFU_ORTHOLOGUE AFUA_2G14860)-RELATED"/>
    <property type="match status" value="1"/>
</dbReference>
<dbReference type="AlphaFoldDB" id="C0ZR19"/>
<feature type="domain" description="AB hydrolase-1" evidence="1">
    <location>
        <begin position="47"/>
        <end position="272"/>
    </location>
</feature>
<dbReference type="PANTHER" id="PTHR43798">
    <property type="entry name" value="MONOACYLGLYCEROL LIPASE"/>
    <property type="match status" value="1"/>
</dbReference>
<dbReference type="GO" id="GO:0016020">
    <property type="term" value="C:membrane"/>
    <property type="evidence" value="ECO:0007669"/>
    <property type="project" value="TreeGrafter"/>
</dbReference>
<organism evidence="2 3">
    <name type="scientific">Rhodococcus erythropolis (strain PR4 / NBRC 100887)</name>
    <dbReference type="NCBI Taxonomy" id="234621"/>
    <lineage>
        <taxon>Bacteria</taxon>
        <taxon>Bacillati</taxon>
        <taxon>Actinomycetota</taxon>
        <taxon>Actinomycetes</taxon>
        <taxon>Mycobacteriales</taxon>
        <taxon>Nocardiaceae</taxon>
        <taxon>Rhodococcus</taxon>
        <taxon>Rhodococcus erythropolis group</taxon>
    </lineage>
</organism>
<keyword evidence="2" id="KW-0378">Hydrolase</keyword>
<accession>C0ZR19</accession>
<reference evidence="2 3" key="2">
    <citation type="journal article" date="2006" name="Environ. Microbiol.">
        <title>Sequence analysis of three plasmids harboured in Rhodococcus erythropolis strain PR4.</title>
        <authorList>
            <person name="Sekine M."/>
            <person name="Tanikawa S."/>
            <person name="Omata S."/>
            <person name="Saito M."/>
            <person name="Fujisawa T."/>
            <person name="Tsukatani N."/>
            <person name="Tajima T."/>
            <person name="Sekigawa T."/>
            <person name="Kosugi H."/>
            <person name="Matsuo Y."/>
            <person name="Nishiko R."/>
            <person name="Imamura K."/>
            <person name="Ito M."/>
            <person name="Narita H."/>
            <person name="Tago S."/>
            <person name="Fujita N."/>
            <person name="Harayama S."/>
        </authorList>
    </citation>
    <scope>NUCLEOTIDE SEQUENCE [LARGE SCALE GENOMIC DNA]</scope>
    <source>
        <strain evidence="3">PR4 / NBRC 100887</strain>
    </source>
</reference>
<dbReference type="InterPro" id="IPR050266">
    <property type="entry name" value="AB_hydrolase_sf"/>
</dbReference>
<dbReference type="Pfam" id="PF12697">
    <property type="entry name" value="Abhydrolase_6"/>
    <property type="match status" value="1"/>
</dbReference>
<dbReference type="KEGG" id="rer:RER_52290"/>
<dbReference type="EMBL" id="AP008957">
    <property type="protein sequence ID" value="BAH35937.1"/>
    <property type="molecule type" value="Genomic_DNA"/>
</dbReference>
<dbReference type="InterPro" id="IPR000073">
    <property type="entry name" value="AB_hydrolase_1"/>
</dbReference>
<evidence type="ECO:0000313" key="2">
    <source>
        <dbReference type="EMBL" id="BAH35937.1"/>
    </source>
</evidence>
<dbReference type="PRINTS" id="PR00111">
    <property type="entry name" value="ABHYDROLASE"/>
</dbReference>
<reference evidence="3" key="1">
    <citation type="submission" date="2005-03" db="EMBL/GenBank/DDBJ databases">
        <title>Comparison of the complete genome sequences of Rhodococcus erythropolis PR4 and Rhodococcus opacus B4.</title>
        <authorList>
            <person name="Takarada H."/>
            <person name="Sekine M."/>
            <person name="Hosoyama A."/>
            <person name="Yamada R."/>
            <person name="Fujisawa T."/>
            <person name="Omata S."/>
            <person name="Shimizu A."/>
            <person name="Tsukatani N."/>
            <person name="Tanikawa S."/>
            <person name="Fujita N."/>
            <person name="Harayama S."/>
        </authorList>
    </citation>
    <scope>NUCLEOTIDE SEQUENCE [LARGE SCALE GENOMIC DNA]</scope>
    <source>
        <strain evidence="3">PR4 / NBRC 100887</strain>
    </source>
</reference>
<sequence>MGWGMDFNRAYDAVLTKWPQKPLGVDLAGRFGRTHVNVCGPEDSRPLILLPGGGATSTVWFDNVAALSKFRRVFAVDTLGDAGLSIPNGDPMKSVDDLIEWMDSIVDCTGADTVDVIGHSYGAMIALAFALHRPDRFGKLVLLDPNSSFAGMKAGYLLRALPLLLSPSRARRKRLLEWETGELSIDSDWLSLVEVGTSDLPRPDLVVPQRPSKEGLSALDVELLVVLAQDGRVHDAETVSRSVRERIPAARVEVLKDASHHSIPMVPADELNRVLVDFLEG</sequence>
<evidence type="ECO:0000259" key="1">
    <source>
        <dbReference type="Pfam" id="PF12697"/>
    </source>
</evidence>
<dbReference type="HOGENOM" id="CLU_020336_27_3_11"/>
<dbReference type="Proteomes" id="UP000002204">
    <property type="component" value="Chromosome"/>
</dbReference>
<dbReference type="Gene3D" id="3.40.50.1820">
    <property type="entry name" value="alpha/beta hydrolase"/>
    <property type="match status" value="1"/>
</dbReference>
<proteinExistence type="predicted"/>
<evidence type="ECO:0000313" key="3">
    <source>
        <dbReference type="Proteomes" id="UP000002204"/>
    </source>
</evidence>
<dbReference type="InterPro" id="IPR029058">
    <property type="entry name" value="AB_hydrolase_fold"/>
</dbReference>
<gene>
    <name evidence="2" type="ordered locus">RER_52290</name>
</gene>
<dbReference type="GO" id="GO:0016787">
    <property type="term" value="F:hydrolase activity"/>
    <property type="evidence" value="ECO:0007669"/>
    <property type="project" value="UniProtKB-KW"/>
</dbReference>
<dbReference type="SUPFAM" id="SSF53474">
    <property type="entry name" value="alpha/beta-Hydrolases"/>
    <property type="match status" value="1"/>
</dbReference>
<protein>
    <submittedName>
        <fullName evidence="2">Putative hydrolase</fullName>
    </submittedName>
</protein>
<name>C0ZR19_RHOE4</name>
<dbReference type="eggNOG" id="COG0596">
    <property type="taxonomic scope" value="Bacteria"/>
</dbReference>